<keyword evidence="2" id="KW-1185">Reference proteome</keyword>
<sequence length="312" mass="35664">MHVSGDAERAILGLASKGVMYAAALKMIKEQFGQPSIIACALVNNVAKGEKISRSHRKKLREFSIDLINCMATMKCIGYTADINANENLQKIITRLPDHMIERWKVFVADICDLQRDSKPPRSDHPPRRGIYAVRRDSNRLPMKCYVCEEEHHTIECPVLAKASVLERLKLAKKTRLCFLCLNHGHSKNDCQSKKKCEKSDSCPYFHHPFLPSSPPPVASILDKANMMPVIRARFRAPNDRVCEGNMLIDSGAGTTVIWKLCEKCQIEWKKRMDRFSSSWRREIRATTQPKCDLLDLCTQRRSRVQNRSPQD</sequence>
<dbReference type="PANTHER" id="PTHR47331">
    <property type="entry name" value="PHD-TYPE DOMAIN-CONTAINING PROTEIN"/>
    <property type="match status" value="1"/>
</dbReference>
<proteinExistence type="predicted"/>
<protein>
    <submittedName>
        <fullName evidence="1">Retrovirus-related Pol poly from transposon</fullName>
    </submittedName>
</protein>
<dbReference type="EMBL" id="CACRXK020020046">
    <property type="protein sequence ID" value="CAB4034354.1"/>
    <property type="molecule type" value="Genomic_DNA"/>
</dbReference>
<name>A0A7D9JR11_PARCT</name>
<evidence type="ECO:0000313" key="2">
    <source>
        <dbReference type="Proteomes" id="UP001152795"/>
    </source>
</evidence>
<dbReference type="AlphaFoldDB" id="A0A7D9JR11"/>
<evidence type="ECO:0000313" key="1">
    <source>
        <dbReference type="EMBL" id="CAB4034354.1"/>
    </source>
</evidence>
<reference evidence="1" key="1">
    <citation type="submission" date="2020-04" db="EMBL/GenBank/DDBJ databases">
        <authorList>
            <person name="Alioto T."/>
            <person name="Alioto T."/>
            <person name="Gomez Garrido J."/>
        </authorList>
    </citation>
    <scope>NUCLEOTIDE SEQUENCE</scope>
    <source>
        <strain evidence="1">A484AB</strain>
    </source>
</reference>
<comment type="caution">
    <text evidence="1">The sequence shown here is derived from an EMBL/GenBank/DDBJ whole genome shotgun (WGS) entry which is preliminary data.</text>
</comment>
<accession>A0A7D9JR11</accession>
<dbReference type="OrthoDB" id="10068075at2759"/>
<gene>
    <name evidence="1" type="ORF">PACLA_8A021664</name>
</gene>
<organism evidence="1 2">
    <name type="scientific">Paramuricea clavata</name>
    <name type="common">Red gorgonian</name>
    <name type="synonym">Violescent sea-whip</name>
    <dbReference type="NCBI Taxonomy" id="317549"/>
    <lineage>
        <taxon>Eukaryota</taxon>
        <taxon>Metazoa</taxon>
        <taxon>Cnidaria</taxon>
        <taxon>Anthozoa</taxon>
        <taxon>Octocorallia</taxon>
        <taxon>Malacalcyonacea</taxon>
        <taxon>Plexauridae</taxon>
        <taxon>Paramuricea</taxon>
    </lineage>
</organism>
<dbReference type="Proteomes" id="UP001152795">
    <property type="component" value="Unassembled WGS sequence"/>
</dbReference>